<gene>
    <name evidence="5" type="ORF">A3B86_04390</name>
</gene>
<dbReference type="GO" id="GO:0022625">
    <property type="term" value="C:cytosolic large ribosomal subunit"/>
    <property type="evidence" value="ECO:0007669"/>
    <property type="project" value="TreeGrafter"/>
</dbReference>
<dbReference type="InterPro" id="IPR008991">
    <property type="entry name" value="Translation_prot_SH3-like_sf"/>
</dbReference>
<evidence type="ECO:0000313" key="5">
    <source>
        <dbReference type="EMBL" id="OGN06325.1"/>
    </source>
</evidence>
<dbReference type="PRINTS" id="PR00061">
    <property type="entry name" value="RIBOSOMALL19"/>
</dbReference>
<comment type="similarity">
    <text evidence="1 4">Belongs to the bacterial ribosomal protein bL19 family.</text>
</comment>
<keyword evidence="3 4" id="KW-0687">Ribonucleoprotein</keyword>
<dbReference type="SUPFAM" id="SSF50104">
    <property type="entry name" value="Translation proteins SH3-like domain"/>
    <property type="match status" value="1"/>
</dbReference>
<evidence type="ECO:0000256" key="4">
    <source>
        <dbReference type="RuleBase" id="RU000559"/>
    </source>
</evidence>
<evidence type="ECO:0000256" key="2">
    <source>
        <dbReference type="ARBA" id="ARBA00022980"/>
    </source>
</evidence>
<proteinExistence type="inferred from homology"/>
<comment type="caution">
    <text evidence="5">The sequence shown here is derived from an EMBL/GenBank/DDBJ whole genome shotgun (WGS) entry which is preliminary data.</text>
</comment>
<comment type="function">
    <text evidence="4">This protein is located at the 30S-50S ribosomal subunit interface and may play a role in the structure and function of the aminoacyl-tRNA binding site.</text>
</comment>
<evidence type="ECO:0000256" key="1">
    <source>
        <dbReference type="ARBA" id="ARBA00005781"/>
    </source>
</evidence>
<dbReference type="GO" id="GO:0006412">
    <property type="term" value="P:translation"/>
    <property type="evidence" value="ECO:0007669"/>
    <property type="project" value="InterPro"/>
</dbReference>
<dbReference type="EMBL" id="MGJN01000020">
    <property type="protein sequence ID" value="OGN06325.1"/>
    <property type="molecule type" value="Genomic_DNA"/>
</dbReference>
<dbReference type="PROSITE" id="PS01015">
    <property type="entry name" value="RIBOSOMAL_L19"/>
    <property type="match status" value="1"/>
</dbReference>
<dbReference type="AlphaFoldDB" id="A0A1F8EZN2"/>
<dbReference type="PIRSF" id="PIRSF002191">
    <property type="entry name" value="Ribosomal_L19"/>
    <property type="match status" value="1"/>
</dbReference>
<dbReference type="PANTHER" id="PTHR15680">
    <property type="entry name" value="RIBOSOMAL PROTEIN L19"/>
    <property type="match status" value="1"/>
</dbReference>
<dbReference type="InterPro" id="IPR038657">
    <property type="entry name" value="Ribosomal_bL19_sf"/>
</dbReference>
<evidence type="ECO:0000313" key="6">
    <source>
        <dbReference type="Proteomes" id="UP000176834"/>
    </source>
</evidence>
<dbReference type="Proteomes" id="UP000176834">
    <property type="component" value="Unassembled WGS sequence"/>
</dbReference>
<dbReference type="Pfam" id="PF01245">
    <property type="entry name" value="Ribosomal_L19"/>
    <property type="match status" value="1"/>
</dbReference>
<dbReference type="Gene3D" id="2.30.30.790">
    <property type="match status" value="1"/>
</dbReference>
<keyword evidence="2 5" id="KW-0689">Ribosomal protein</keyword>
<name>A0A1F8EZN2_9BACT</name>
<dbReference type="NCBIfam" id="TIGR01024">
    <property type="entry name" value="rplS_bact"/>
    <property type="match status" value="1"/>
</dbReference>
<organism evidence="5 6">
    <name type="scientific">Candidatus Yanofskybacteria bacterium RIFCSPHIGHO2_02_FULL_38_22b</name>
    <dbReference type="NCBI Taxonomy" id="1802673"/>
    <lineage>
        <taxon>Bacteria</taxon>
        <taxon>Candidatus Yanofskyibacteriota</taxon>
    </lineage>
</organism>
<sequence>MNKLDLFNSKHAIESKLKDLRVGWSVKIHQKIKEGEKTRTQAFEGIIISKKHGNEAGGTITVRKVFGGFGVEKTFPIYLPSIEKVQILKKSKVRRAKLYYLRDKTSREIRKKMKQTVITS</sequence>
<dbReference type="PANTHER" id="PTHR15680:SF9">
    <property type="entry name" value="LARGE RIBOSOMAL SUBUNIT PROTEIN BL19M"/>
    <property type="match status" value="1"/>
</dbReference>
<evidence type="ECO:0000256" key="3">
    <source>
        <dbReference type="ARBA" id="ARBA00023274"/>
    </source>
</evidence>
<dbReference type="GO" id="GO:0003735">
    <property type="term" value="F:structural constituent of ribosome"/>
    <property type="evidence" value="ECO:0007669"/>
    <property type="project" value="InterPro"/>
</dbReference>
<reference evidence="5 6" key="1">
    <citation type="journal article" date="2016" name="Nat. Commun.">
        <title>Thousands of microbial genomes shed light on interconnected biogeochemical processes in an aquifer system.</title>
        <authorList>
            <person name="Anantharaman K."/>
            <person name="Brown C.T."/>
            <person name="Hug L.A."/>
            <person name="Sharon I."/>
            <person name="Castelle C.J."/>
            <person name="Probst A.J."/>
            <person name="Thomas B.C."/>
            <person name="Singh A."/>
            <person name="Wilkins M.J."/>
            <person name="Karaoz U."/>
            <person name="Brodie E.L."/>
            <person name="Williams K.H."/>
            <person name="Hubbard S.S."/>
            <person name="Banfield J.F."/>
        </authorList>
    </citation>
    <scope>NUCLEOTIDE SEQUENCE [LARGE SCALE GENOMIC DNA]</scope>
</reference>
<accession>A0A1F8EZN2</accession>
<protein>
    <recommendedName>
        <fullName evidence="4">50S ribosomal protein L19</fullName>
    </recommendedName>
</protein>
<dbReference type="InterPro" id="IPR001857">
    <property type="entry name" value="Ribosomal_bL19"/>
</dbReference>
<dbReference type="InterPro" id="IPR018257">
    <property type="entry name" value="Ribosomal_bL19_CS"/>
</dbReference>